<dbReference type="Gene3D" id="3.30.70.270">
    <property type="match status" value="1"/>
</dbReference>
<dbReference type="RefSeq" id="WP_306102180.1">
    <property type="nucleotide sequence ID" value="NZ_CP162601.1"/>
</dbReference>
<evidence type="ECO:0000259" key="3">
    <source>
        <dbReference type="PROSITE" id="PS50113"/>
    </source>
</evidence>
<dbReference type="InterPro" id="IPR000014">
    <property type="entry name" value="PAS"/>
</dbReference>
<dbReference type="Pfam" id="PF00563">
    <property type="entry name" value="EAL"/>
    <property type="match status" value="1"/>
</dbReference>
<dbReference type="InterPro" id="IPR013656">
    <property type="entry name" value="PAS_4"/>
</dbReference>
<evidence type="ECO:0000256" key="1">
    <source>
        <dbReference type="SAM" id="Phobius"/>
    </source>
</evidence>
<dbReference type="NCBIfam" id="TIGR00254">
    <property type="entry name" value="GGDEF"/>
    <property type="match status" value="1"/>
</dbReference>
<dbReference type="KEGG" id="vih:AB0763_01490"/>
<dbReference type="PROSITE" id="PS50883">
    <property type="entry name" value="EAL"/>
    <property type="match status" value="1"/>
</dbReference>
<proteinExistence type="predicted"/>
<dbReference type="AlphaFoldDB" id="A0AB39HE58"/>
<dbReference type="CDD" id="cd01949">
    <property type="entry name" value="GGDEF"/>
    <property type="match status" value="1"/>
</dbReference>
<dbReference type="InterPro" id="IPR001633">
    <property type="entry name" value="EAL_dom"/>
</dbReference>
<dbReference type="InterPro" id="IPR035965">
    <property type="entry name" value="PAS-like_dom_sf"/>
</dbReference>
<organism evidence="6">
    <name type="scientific">Vibrio sp. HB236076</name>
    <dbReference type="NCBI Taxonomy" id="3232307"/>
    <lineage>
        <taxon>Bacteria</taxon>
        <taxon>Pseudomonadati</taxon>
        <taxon>Pseudomonadota</taxon>
        <taxon>Gammaproteobacteria</taxon>
        <taxon>Vibrionales</taxon>
        <taxon>Vibrionaceae</taxon>
        <taxon>Vibrio</taxon>
    </lineage>
</organism>
<dbReference type="InterPro" id="IPR029787">
    <property type="entry name" value="Nucleotide_cyclase"/>
</dbReference>
<protein>
    <submittedName>
        <fullName evidence="6">EAL domain-containing protein</fullName>
    </submittedName>
</protein>
<sequence>MTLRFDWKYLLLALVVALSLSLLNIALLQNTLSYPFTDVQLVQTTALMTMAFLLFYLFVQYRALQRRRLFIALLDRLPASLVSKDQNGRILYCNQSYATLFGCSAAEMFDRFESEFTDKDSVMQSFKPLAQPVIDKGQAIGQPVSALYEQASPQADKSTYYTSVKLPYLNMNQRACTLIYAQDVSEFHQYKQQAELYQAQLEKVLEASEEGLWEWDLVENKATSNQRMLEIFKIEKLESLEDFEAIIYPDDRELVHKAVETLIANQAPFNIEFRIVDDKGNIAWIWDRGRVASVDENNQVTSIVGIAMDITEDKANEERIRKLAYYDPLTQLKNRSKLQKNFDEIRFSLIEGQPAPWYGLFFIDLDRFKHLNDNYGHGHGDELLKIIGQRLKSFVCQDSLLCRLGGDEFIVVFPMPEKVNQTRLEHIETLATRLLDELNQPCQLVGSQGDNPIYYMPRASLGGITFKLRPDSDLLELRRLADIGLYRAKAEGGGGAHLFNLEEQDHMLSVNRLQKLLEKGIEHEEFELYYQPVINREGHICGAEALLRWQSAEQGLIMPDTFMPIAEESHAIVELGNQVIHMACRQLEQWQQATLSAHFTMAINLSAKQLWQHNFVDDFTNIIEQYAINPHQLIVEVTESVFIHDLQEASDKLMALKRLGINIALDDFGTGYSSLNYLRHLPLDELKIDKSFIQSMLEDDKASIMVNTVIELAKQLELTVVAEGVELAQHFELLSDLSVELYQGYYFAKPLPIDDFTAFYQSYTSHTTE</sequence>
<dbReference type="EMBL" id="CP162601">
    <property type="protein sequence ID" value="XDK25348.1"/>
    <property type="molecule type" value="Genomic_DNA"/>
</dbReference>
<dbReference type="PROSITE" id="PS50112">
    <property type="entry name" value="PAS"/>
    <property type="match status" value="1"/>
</dbReference>
<feature type="domain" description="PAS" evidence="2">
    <location>
        <begin position="66"/>
        <end position="111"/>
    </location>
</feature>
<dbReference type="InterPro" id="IPR000160">
    <property type="entry name" value="GGDEF_dom"/>
</dbReference>
<name>A0AB39HE58_9VIBR</name>
<feature type="domain" description="PAC" evidence="3">
    <location>
        <begin position="269"/>
        <end position="322"/>
    </location>
</feature>
<evidence type="ECO:0000259" key="4">
    <source>
        <dbReference type="PROSITE" id="PS50883"/>
    </source>
</evidence>
<evidence type="ECO:0000259" key="2">
    <source>
        <dbReference type="PROSITE" id="PS50112"/>
    </source>
</evidence>
<accession>A0AB39HE58</accession>
<feature type="domain" description="EAL" evidence="4">
    <location>
        <begin position="510"/>
        <end position="764"/>
    </location>
</feature>
<reference evidence="6" key="1">
    <citation type="submission" date="2024-07" db="EMBL/GenBank/DDBJ databases">
        <title>Genome Analysis of a Potential Novel Vibrio Species Secreting pH- and Thermo-stable Alginate Lyase and its Application in Producing Alginate Oligosaccharides.</title>
        <authorList>
            <person name="Huang H."/>
            <person name="Bao K."/>
        </authorList>
    </citation>
    <scope>NUCLEOTIDE SEQUENCE</scope>
    <source>
        <strain evidence="6">HB236076</strain>
    </source>
</reference>
<evidence type="ECO:0000259" key="5">
    <source>
        <dbReference type="PROSITE" id="PS50887"/>
    </source>
</evidence>
<keyword evidence="1" id="KW-0812">Transmembrane</keyword>
<dbReference type="SMART" id="SM00267">
    <property type="entry name" value="GGDEF"/>
    <property type="match status" value="1"/>
</dbReference>
<dbReference type="SMART" id="SM00052">
    <property type="entry name" value="EAL"/>
    <property type="match status" value="1"/>
</dbReference>
<dbReference type="PANTHER" id="PTHR44757:SF2">
    <property type="entry name" value="BIOFILM ARCHITECTURE MAINTENANCE PROTEIN MBAA"/>
    <property type="match status" value="1"/>
</dbReference>
<gene>
    <name evidence="6" type="ORF">AB0763_01490</name>
</gene>
<keyword evidence="1" id="KW-0472">Membrane</keyword>
<dbReference type="InterPro" id="IPR013655">
    <property type="entry name" value="PAS_fold_3"/>
</dbReference>
<dbReference type="SUPFAM" id="SSF55073">
    <property type="entry name" value="Nucleotide cyclase"/>
    <property type="match status" value="1"/>
</dbReference>
<dbReference type="InterPro" id="IPR035919">
    <property type="entry name" value="EAL_sf"/>
</dbReference>
<dbReference type="PROSITE" id="PS50887">
    <property type="entry name" value="GGDEF"/>
    <property type="match status" value="1"/>
</dbReference>
<dbReference type="Gene3D" id="2.10.70.100">
    <property type="match status" value="1"/>
</dbReference>
<keyword evidence="1" id="KW-1133">Transmembrane helix</keyword>
<dbReference type="InterPro" id="IPR043128">
    <property type="entry name" value="Rev_trsase/Diguanyl_cyclase"/>
</dbReference>
<dbReference type="Pfam" id="PF08447">
    <property type="entry name" value="PAS_3"/>
    <property type="match status" value="1"/>
</dbReference>
<dbReference type="Pfam" id="PF00990">
    <property type="entry name" value="GGDEF"/>
    <property type="match status" value="1"/>
</dbReference>
<feature type="domain" description="GGDEF" evidence="5">
    <location>
        <begin position="356"/>
        <end position="501"/>
    </location>
</feature>
<dbReference type="Gene3D" id="3.20.20.450">
    <property type="entry name" value="EAL domain"/>
    <property type="match status" value="1"/>
</dbReference>
<dbReference type="Gene3D" id="3.30.450.20">
    <property type="entry name" value="PAS domain"/>
    <property type="match status" value="2"/>
</dbReference>
<dbReference type="Pfam" id="PF08448">
    <property type="entry name" value="PAS_4"/>
    <property type="match status" value="1"/>
</dbReference>
<dbReference type="InterPro" id="IPR052155">
    <property type="entry name" value="Biofilm_reg_signaling"/>
</dbReference>
<dbReference type="PANTHER" id="PTHR44757">
    <property type="entry name" value="DIGUANYLATE CYCLASE DGCP"/>
    <property type="match status" value="1"/>
</dbReference>
<evidence type="ECO:0000313" key="6">
    <source>
        <dbReference type="EMBL" id="XDK25348.1"/>
    </source>
</evidence>
<dbReference type="CDD" id="cd01948">
    <property type="entry name" value="EAL"/>
    <property type="match status" value="1"/>
</dbReference>
<dbReference type="SUPFAM" id="SSF55785">
    <property type="entry name" value="PYP-like sensor domain (PAS domain)"/>
    <property type="match status" value="2"/>
</dbReference>
<feature type="transmembrane region" description="Helical" evidence="1">
    <location>
        <begin position="38"/>
        <end position="59"/>
    </location>
</feature>
<dbReference type="InterPro" id="IPR000700">
    <property type="entry name" value="PAS-assoc_C"/>
</dbReference>
<dbReference type="PROSITE" id="PS50113">
    <property type="entry name" value="PAC"/>
    <property type="match status" value="1"/>
</dbReference>
<dbReference type="NCBIfam" id="TIGR00229">
    <property type="entry name" value="sensory_box"/>
    <property type="match status" value="2"/>
</dbReference>
<dbReference type="SMART" id="SM00091">
    <property type="entry name" value="PAS"/>
    <property type="match status" value="2"/>
</dbReference>
<dbReference type="CDD" id="cd00130">
    <property type="entry name" value="PAS"/>
    <property type="match status" value="2"/>
</dbReference>
<dbReference type="SUPFAM" id="SSF141868">
    <property type="entry name" value="EAL domain-like"/>
    <property type="match status" value="1"/>
</dbReference>